<reference evidence="1 2" key="1">
    <citation type="submission" date="2014-03" db="EMBL/GenBank/DDBJ databases">
        <title>Genome sequence of Bordetella hinzii.</title>
        <authorList>
            <person name="Register K."/>
            <person name="Harvill E."/>
            <person name="Goodfield L.L."/>
            <person name="Ivanov Y.V."/>
            <person name="Meyer J.A."/>
            <person name="Muse S.J."/>
            <person name="Jacobs N."/>
            <person name="Bendor L."/>
            <person name="Smallridge W.E."/>
            <person name="Brinkac L.M."/>
            <person name="Sanka R."/>
            <person name="Kim M."/>
            <person name="Losada L."/>
        </authorList>
    </citation>
    <scope>NUCLEOTIDE SEQUENCE [LARGE SCALE GENOMIC DNA]</scope>
    <source>
        <strain evidence="1 2">OH87 BAL007II</strain>
    </source>
</reference>
<dbReference type="NCBIfam" id="TIGR03757">
    <property type="entry name" value="conj_TIGR03757"/>
    <property type="match status" value="1"/>
</dbReference>
<name>A0ABR4QW47_9BORD</name>
<accession>A0ABR4QW47</accession>
<dbReference type="Proteomes" id="UP000025748">
    <property type="component" value="Unassembled WGS sequence"/>
</dbReference>
<sequence>MVSALFVASRTGFGSTATGLASLRCCPMDSCAVPHAARARPAWIATAIAILALATRAAAAEVWVVTDSHHPVLGQADRHLILDAAAVLEAELADNLPTDPERASAIVQQRLKLGGTDLQRRIGTAYQGIADAWSLGVTKIPAIVVDRRYVVYGETDVARAVARIDQYRRTQP</sequence>
<dbReference type="InterPro" id="IPR011090">
    <property type="entry name" value="Integr_conj_element_PFL4709"/>
</dbReference>
<gene>
    <name evidence="1" type="ORF">L544_0476</name>
</gene>
<keyword evidence="2" id="KW-1185">Reference proteome</keyword>
<evidence type="ECO:0000313" key="2">
    <source>
        <dbReference type="Proteomes" id="UP000025748"/>
    </source>
</evidence>
<protein>
    <submittedName>
        <fullName evidence="1">Integrating conjugative element protein, PFL_4709 family</fullName>
    </submittedName>
</protein>
<comment type="caution">
    <text evidence="1">The sequence shown here is derived from an EMBL/GenBank/DDBJ whole genome shotgun (WGS) entry which is preliminary data.</text>
</comment>
<proteinExistence type="predicted"/>
<dbReference type="EMBL" id="JHEM01000023">
    <property type="protein sequence ID" value="KCB22361.1"/>
    <property type="molecule type" value="Genomic_DNA"/>
</dbReference>
<evidence type="ECO:0000313" key="1">
    <source>
        <dbReference type="EMBL" id="KCB22361.1"/>
    </source>
</evidence>
<organism evidence="1 2">
    <name type="scientific">Bordetella hinzii OH87 BAL007II</name>
    <dbReference type="NCBI Taxonomy" id="1331262"/>
    <lineage>
        <taxon>Bacteria</taxon>
        <taxon>Pseudomonadati</taxon>
        <taxon>Pseudomonadota</taxon>
        <taxon>Betaproteobacteria</taxon>
        <taxon>Burkholderiales</taxon>
        <taxon>Alcaligenaceae</taxon>
        <taxon>Bordetella</taxon>
    </lineage>
</organism>
<dbReference type="Pfam" id="PF07511">
    <property type="entry name" value="DUF1525"/>
    <property type="match status" value="1"/>
</dbReference>